<dbReference type="Proteomes" id="UP000826722">
    <property type="component" value="Chromosome"/>
</dbReference>
<dbReference type="CDD" id="cd05398">
    <property type="entry name" value="NT_ClassII-CCAase"/>
    <property type="match status" value="1"/>
</dbReference>
<evidence type="ECO:0000256" key="5">
    <source>
        <dbReference type="ARBA" id="ARBA00022884"/>
    </source>
</evidence>
<feature type="domain" description="Poly A polymerase head" evidence="10">
    <location>
        <begin position="73"/>
        <end position="203"/>
    </location>
</feature>
<protein>
    <recommendedName>
        <fullName evidence="7">Poly(A) polymerase I</fullName>
        <shortName evidence="7">PAP I</shortName>
        <ecNumber evidence="7">2.7.7.19</ecNumber>
    </recommendedName>
</protein>
<name>A0A8D5GBB7_9PROT</name>
<dbReference type="InterPro" id="IPR032828">
    <property type="entry name" value="PolyA_RNA-bd"/>
</dbReference>
<accession>A0A8D5GBB7</accession>
<keyword evidence="6 7" id="KW-0804">Transcription</keyword>
<keyword evidence="4 7" id="KW-0067">ATP-binding</keyword>
<comment type="similarity">
    <text evidence="7 8">Belongs to the tRNA nucleotidyltransferase/poly(A) polymerase family.</text>
</comment>
<dbReference type="Pfam" id="PF01743">
    <property type="entry name" value="PolyA_pol"/>
    <property type="match status" value="1"/>
</dbReference>
<sequence>MIKKLLQRVFNSKSKKTAETVSAVTSTPNKKTKRKSDLNAKRILKKTHRIDRSLLSIGAIKTTEGLQKAGFEAYVVGGAVRDLLLKKRPKDFDIATDATPEEVNRVFRRSRIIGRRFRLVHVMYGDETVEVSTFRGSHLADSEQNDAKVADSGRILRDNVFGNQVEDALRRDFTANALYYDPSNEEILDFHDGVADIQAGVLRMIGDPVTRYREDPVRMLRAIRLSAKLGLKIEQATEAPIPKLADALGDVPPSRLFDEMLKLFLSGHALESVNALRHHGLHHGLLPMLDVVLEQPMGERFVKLALKNTDDRVLAEKPVSPSFLFATLLWHEVLVAWKKYKDLGENSIPALHLAMNEIIDTQAEKLAIHKRFSVTMKEIWGLQVRFEQRAGKRPYSLLEHPRYRAAYDFLLLRCESGELPIELGKWWTDFASAEGEKRQAMLLPDTEPKKRRRRSRKKTSTAASSTGI</sequence>
<dbReference type="RefSeq" id="WP_221764921.1">
    <property type="nucleotide sequence ID" value="NZ_AP024110.1"/>
</dbReference>
<dbReference type="EC" id="2.7.7.19" evidence="7"/>
<evidence type="ECO:0000256" key="3">
    <source>
        <dbReference type="ARBA" id="ARBA00022741"/>
    </source>
</evidence>
<keyword evidence="3 7" id="KW-0547">Nucleotide-binding</keyword>
<dbReference type="KEGG" id="mpau:ZMTM_06370"/>
<comment type="function">
    <text evidence="7">Adds poly(A) tail to the 3' end of many RNAs, which usually targets these RNAs for decay. Plays a significant role in the global control of gene expression, through influencing the rate of transcript degradation, and in the general RNA quality control.</text>
</comment>
<dbReference type="PANTHER" id="PTHR43051:SF1">
    <property type="entry name" value="POLYNUCLEOTIDE ADENYLYLTRANSFERASE FAMILY PROTEIN"/>
    <property type="match status" value="1"/>
</dbReference>
<dbReference type="GO" id="GO:0043633">
    <property type="term" value="P:polyadenylation-dependent RNA catabolic process"/>
    <property type="evidence" value="ECO:0007669"/>
    <property type="project" value="InterPro"/>
</dbReference>
<dbReference type="AlphaFoldDB" id="A0A8D5GBB7"/>
<evidence type="ECO:0000256" key="7">
    <source>
        <dbReference type="HAMAP-Rule" id="MF_00957"/>
    </source>
</evidence>
<dbReference type="EMBL" id="AP024110">
    <property type="protein sequence ID" value="BCM24378.1"/>
    <property type="molecule type" value="Genomic_DNA"/>
</dbReference>
<feature type="domain" description="Polymerase A arginine-rich C-terminal" evidence="11">
    <location>
        <begin position="344"/>
        <end position="457"/>
    </location>
</feature>
<feature type="compositionally biased region" description="Basic residues" evidence="9">
    <location>
        <begin position="449"/>
        <end position="459"/>
    </location>
</feature>
<dbReference type="InterPro" id="IPR002646">
    <property type="entry name" value="PolA_pol_head_dom"/>
</dbReference>
<evidence type="ECO:0000256" key="2">
    <source>
        <dbReference type="ARBA" id="ARBA00022679"/>
    </source>
</evidence>
<dbReference type="SUPFAM" id="SSF81301">
    <property type="entry name" value="Nucleotidyltransferase"/>
    <property type="match status" value="1"/>
</dbReference>
<keyword evidence="14" id="KW-1185">Reference proteome</keyword>
<dbReference type="InterPro" id="IPR025866">
    <property type="entry name" value="PolyA_pol_arg_C_dom"/>
</dbReference>
<feature type="region of interest" description="Disordered" evidence="9">
    <location>
        <begin position="438"/>
        <end position="468"/>
    </location>
</feature>
<keyword evidence="1 7" id="KW-0507">mRNA processing</keyword>
<evidence type="ECO:0000256" key="8">
    <source>
        <dbReference type="RuleBase" id="RU003953"/>
    </source>
</evidence>
<dbReference type="GO" id="GO:1990817">
    <property type="term" value="F:poly(A) RNA polymerase activity"/>
    <property type="evidence" value="ECO:0007669"/>
    <property type="project" value="UniProtKB-UniRule"/>
</dbReference>
<reference evidence="13" key="1">
    <citation type="journal article" date="2021" name="Arch. Microbiol.">
        <title>Methyloradius palustris gen. nov., sp. nov., a methanol-oxidizing bacterium isolated from snow.</title>
        <authorList>
            <person name="Miyadera T."/>
            <person name="Kojima H."/>
            <person name="Fukui M."/>
        </authorList>
    </citation>
    <scope>NUCLEOTIDE SEQUENCE</scope>
    <source>
        <strain evidence="13">Zm11</strain>
    </source>
</reference>
<evidence type="ECO:0000259" key="10">
    <source>
        <dbReference type="Pfam" id="PF01743"/>
    </source>
</evidence>
<dbReference type="InterPro" id="IPR043519">
    <property type="entry name" value="NT_sf"/>
</dbReference>
<dbReference type="InterPro" id="IPR052191">
    <property type="entry name" value="tRNA_ntf/polyA_polymerase_I"/>
</dbReference>
<evidence type="ECO:0000256" key="4">
    <source>
        <dbReference type="ARBA" id="ARBA00022840"/>
    </source>
</evidence>
<feature type="active site" evidence="7">
    <location>
        <position position="93"/>
    </location>
</feature>
<dbReference type="Gene3D" id="3.30.460.10">
    <property type="entry name" value="Beta Polymerase, domain 2"/>
    <property type="match status" value="1"/>
</dbReference>
<dbReference type="GO" id="GO:0005524">
    <property type="term" value="F:ATP binding"/>
    <property type="evidence" value="ECO:0007669"/>
    <property type="project" value="UniProtKB-UniRule"/>
</dbReference>
<evidence type="ECO:0000256" key="9">
    <source>
        <dbReference type="SAM" id="MobiDB-lite"/>
    </source>
</evidence>
<feature type="domain" description="tRNA nucleotidyltransferase/poly(A) polymerase RNA and SrmB- binding" evidence="12">
    <location>
        <begin position="230"/>
        <end position="290"/>
    </location>
</feature>
<dbReference type="HAMAP" id="MF_00957">
    <property type="entry name" value="PolyA_pol"/>
    <property type="match status" value="1"/>
</dbReference>
<comment type="catalytic activity">
    <reaction evidence="7">
        <text>RNA(n) + ATP = RNA(n)-3'-adenine ribonucleotide + diphosphate</text>
        <dbReference type="Rhea" id="RHEA:11332"/>
        <dbReference type="Rhea" id="RHEA-COMP:14527"/>
        <dbReference type="Rhea" id="RHEA-COMP:17347"/>
        <dbReference type="ChEBI" id="CHEBI:30616"/>
        <dbReference type="ChEBI" id="CHEBI:33019"/>
        <dbReference type="ChEBI" id="CHEBI:140395"/>
        <dbReference type="ChEBI" id="CHEBI:173115"/>
        <dbReference type="EC" id="2.7.7.19"/>
    </reaction>
</comment>
<dbReference type="NCBIfam" id="TIGR01942">
    <property type="entry name" value="pcnB"/>
    <property type="match status" value="1"/>
</dbReference>
<dbReference type="InterPro" id="IPR010206">
    <property type="entry name" value="PolA_pol_I"/>
</dbReference>
<proteinExistence type="inferred from homology"/>
<dbReference type="SUPFAM" id="SSF81891">
    <property type="entry name" value="Poly A polymerase C-terminal region-like"/>
    <property type="match status" value="1"/>
</dbReference>
<evidence type="ECO:0000259" key="12">
    <source>
        <dbReference type="Pfam" id="PF12627"/>
    </source>
</evidence>
<dbReference type="Pfam" id="PF12627">
    <property type="entry name" value="PolyA_pol_RNAbd"/>
    <property type="match status" value="1"/>
</dbReference>
<evidence type="ECO:0000256" key="1">
    <source>
        <dbReference type="ARBA" id="ARBA00022664"/>
    </source>
</evidence>
<dbReference type="Pfam" id="PF12626">
    <property type="entry name" value="PolyA_pol_arg_C"/>
    <property type="match status" value="1"/>
</dbReference>
<dbReference type="GO" id="GO:0006397">
    <property type="term" value="P:mRNA processing"/>
    <property type="evidence" value="ECO:0007669"/>
    <property type="project" value="UniProtKB-KW"/>
</dbReference>
<evidence type="ECO:0000259" key="11">
    <source>
        <dbReference type="Pfam" id="PF12626"/>
    </source>
</evidence>
<dbReference type="PANTHER" id="PTHR43051">
    <property type="entry name" value="POLYNUCLEOTIDE ADENYLYLTRANSFERASE FAMILY PROTEIN"/>
    <property type="match status" value="1"/>
</dbReference>
<keyword evidence="2 7" id="KW-0808">Transferase</keyword>
<evidence type="ECO:0000256" key="6">
    <source>
        <dbReference type="ARBA" id="ARBA00023163"/>
    </source>
</evidence>
<evidence type="ECO:0000313" key="13">
    <source>
        <dbReference type="EMBL" id="BCM24378.1"/>
    </source>
</evidence>
<organism evidence="13 14">
    <name type="scientific">Methyloradius palustris</name>
    <dbReference type="NCBI Taxonomy" id="2778876"/>
    <lineage>
        <taxon>Bacteria</taxon>
        <taxon>Pseudomonadati</taxon>
        <taxon>Pseudomonadota</taxon>
        <taxon>Betaproteobacteria</taxon>
        <taxon>Nitrosomonadales</taxon>
        <taxon>Methylophilaceae</taxon>
        <taxon>Methyloradius</taxon>
    </lineage>
</organism>
<evidence type="ECO:0000313" key="14">
    <source>
        <dbReference type="Proteomes" id="UP000826722"/>
    </source>
</evidence>
<keyword evidence="5 7" id="KW-0694">RNA-binding</keyword>
<feature type="active site" evidence="7">
    <location>
        <position position="172"/>
    </location>
</feature>
<dbReference type="Gene3D" id="1.10.3090.10">
    <property type="entry name" value="cca-adding enzyme, domain 2"/>
    <property type="match status" value="1"/>
</dbReference>
<dbReference type="GO" id="GO:0003723">
    <property type="term" value="F:RNA binding"/>
    <property type="evidence" value="ECO:0007669"/>
    <property type="project" value="UniProtKB-UniRule"/>
</dbReference>
<gene>
    <name evidence="7 13" type="primary">pcnB</name>
    <name evidence="13" type="ORF">ZMTM_06370</name>
</gene>
<feature type="active site" evidence="7">
    <location>
        <position position="91"/>
    </location>
</feature>